<dbReference type="InterPro" id="IPR026869">
    <property type="entry name" value="EgtC-like"/>
</dbReference>
<dbReference type="PANTHER" id="PTHR42824:SF1">
    <property type="entry name" value="GLUTAMINE AMIDOTRANSFERASE YAFJ-RELATED"/>
    <property type="match status" value="1"/>
</dbReference>
<keyword evidence="4" id="KW-1185">Reference proteome</keyword>
<accession>A0A7Z7PQ04</accession>
<dbReference type="InterPro" id="IPR017932">
    <property type="entry name" value="GATase_2_dom"/>
</dbReference>
<gene>
    <name evidence="3" type="ORF">MESINF_0476</name>
</gene>
<dbReference type="Gene3D" id="3.60.20.10">
    <property type="entry name" value="Glutamine Phosphoribosylpyrophosphate, subunit 1, domain 1"/>
    <property type="match status" value="1"/>
</dbReference>
<dbReference type="PANTHER" id="PTHR42824">
    <property type="entry name" value="GLUTAMINE AMIDOTRANSFERASE"/>
    <property type="match status" value="1"/>
</dbReference>
<evidence type="ECO:0000256" key="1">
    <source>
        <dbReference type="ARBA" id="ARBA00022962"/>
    </source>
</evidence>
<organism evidence="3 4">
    <name type="scientific">Mesotoga infera</name>
    <dbReference type="NCBI Taxonomy" id="1236046"/>
    <lineage>
        <taxon>Bacteria</taxon>
        <taxon>Thermotogati</taxon>
        <taxon>Thermotogota</taxon>
        <taxon>Thermotogae</taxon>
        <taxon>Kosmotogales</taxon>
        <taxon>Kosmotogaceae</taxon>
        <taxon>Mesotoga</taxon>
    </lineage>
</organism>
<name>A0A7Z7PQ04_9BACT</name>
<dbReference type="Pfam" id="PF13230">
    <property type="entry name" value="GATase_4"/>
    <property type="match status" value="1"/>
</dbReference>
<feature type="domain" description="Glutamine amidotransferase type-2" evidence="2">
    <location>
        <begin position="2"/>
        <end position="218"/>
    </location>
</feature>
<dbReference type="InterPro" id="IPR029055">
    <property type="entry name" value="Ntn_hydrolases_N"/>
</dbReference>
<keyword evidence="1 3" id="KW-0315">Glutamine amidotransferase</keyword>
<dbReference type="GO" id="GO:0016740">
    <property type="term" value="F:transferase activity"/>
    <property type="evidence" value="ECO:0007669"/>
    <property type="project" value="UniProtKB-KW"/>
</dbReference>
<evidence type="ECO:0000313" key="3">
    <source>
        <dbReference type="EMBL" id="SSC11925.1"/>
    </source>
</evidence>
<dbReference type="PROSITE" id="PS51278">
    <property type="entry name" value="GATASE_TYPE_2"/>
    <property type="match status" value="1"/>
</dbReference>
<evidence type="ECO:0000259" key="2">
    <source>
        <dbReference type="PROSITE" id="PS51278"/>
    </source>
</evidence>
<sequence length="218" mass="24353">MCRMLAFKSPTKIEPLWIVDILRKMARDGLNNPHGDGFGLAIAGDARLGYNSVRSIWEDTPPLIESRLGIVHARKASTGYAVNSDHVHPFYGVVRGKGYAFCHNGTIFDFASIPGTIDTQRYFELVLNHMERRSPAEALGRAANFVADNFRYTSLNAFLTDFESIWVLRMNAEKNDLDHGLYLYERDGIKIVASEPVESFSDLPAGSREITNGELLAL</sequence>
<keyword evidence="3" id="KW-0808">Transferase</keyword>
<dbReference type="AlphaFoldDB" id="A0A7Z7PQ04"/>
<dbReference type="EMBL" id="LS974202">
    <property type="protein sequence ID" value="SSC11925.1"/>
    <property type="molecule type" value="Genomic_DNA"/>
</dbReference>
<dbReference type="SUPFAM" id="SSF56235">
    <property type="entry name" value="N-terminal nucleophile aminohydrolases (Ntn hydrolases)"/>
    <property type="match status" value="1"/>
</dbReference>
<reference evidence="3 4" key="1">
    <citation type="submission" date="2017-01" db="EMBL/GenBank/DDBJ databases">
        <authorList>
            <person name="Erauso G."/>
        </authorList>
    </citation>
    <scope>NUCLEOTIDE SEQUENCE [LARGE SCALE GENOMIC DNA]</scope>
    <source>
        <strain evidence="3">MESINF1</strain>
    </source>
</reference>
<dbReference type="RefSeq" id="WP_169698352.1">
    <property type="nucleotide sequence ID" value="NZ_LS974202.1"/>
</dbReference>
<proteinExistence type="predicted"/>
<dbReference type="KEGG" id="minf:MESINF_0476"/>
<dbReference type="Proteomes" id="UP000250796">
    <property type="component" value="Chromosome MESINF"/>
</dbReference>
<protein>
    <submittedName>
        <fullName evidence="3">Glutamine amidotransferase class-II</fullName>
    </submittedName>
</protein>
<evidence type="ECO:0000313" key="4">
    <source>
        <dbReference type="Proteomes" id="UP000250796"/>
    </source>
</evidence>